<dbReference type="InterPro" id="IPR036322">
    <property type="entry name" value="WD40_repeat_dom_sf"/>
</dbReference>
<dbReference type="SUPFAM" id="SSF50978">
    <property type="entry name" value="WD40 repeat-like"/>
    <property type="match status" value="1"/>
</dbReference>
<dbReference type="PANTHER" id="PTHR44324:SF1">
    <property type="entry name" value="WD REPEAT-CONTAINING PROTEIN 49"/>
    <property type="match status" value="1"/>
</dbReference>
<comment type="caution">
    <text evidence="2">The sequence shown here is derived from an EMBL/GenBank/DDBJ whole genome shotgun (WGS) entry which is preliminary data.</text>
</comment>
<reference evidence="2 3" key="1">
    <citation type="submission" date="2020-08" db="EMBL/GenBank/DDBJ databases">
        <authorList>
            <person name="Hejnol A."/>
        </authorList>
    </citation>
    <scope>NUCLEOTIDE SEQUENCE [LARGE SCALE GENOMIC DNA]</scope>
</reference>
<protein>
    <submittedName>
        <fullName evidence="2">DgyrCDS927</fullName>
    </submittedName>
</protein>
<accession>A0A7I8V635</accession>
<dbReference type="OrthoDB" id="10251381at2759"/>
<dbReference type="InterPro" id="IPR011992">
    <property type="entry name" value="EF-hand-dom_pair"/>
</dbReference>
<name>A0A7I8V635_9ANNE</name>
<keyword evidence="1" id="KW-0677">Repeat</keyword>
<dbReference type="AlphaFoldDB" id="A0A7I8V635"/>
<organism evidence="2 3">
    <name type="scientific">Dimorphilus gyrociliatus</name>
    <dbReference type="NCBI Taxonomy" id="2664684"/>
    <lineage>
        <taxon>Eukaryota</taxon>
        <taxon>Metazoa</taxon>
        <taxon>Spiralia</taxon>
        <taxon>Lophotrochozoa</taxon>
        <taxon>Annelida</taxon>
        <taxon>Polychaeta</taxon>
        <taxon>Polychaeta incertae sedis</taxon>
        <taxon>Dinophilidae</taxon>
        <taxon>Dimorphilus</taxon>
    </lineage>
</organism>
<evidence type="ECO:0000313" key="2">
    <source>
        <dbReference type="EMBL" id="CAD5111635.1"/>
    </source>
</evidence>
<dbReference type="Gene3D" id="2.130.10.10">
    <property type="entry name" value="YVTN repeat-like/Quinoprotein amine dehydrogenase"/>
    <property type="match status" value="1"/>
</dbReference>
<dbReference type="Proteomes" id="UP000549394">
    <property type="component" value="Unassembled WGS sequence"/>
</dbReference>
<evidence type="ECO:0000313" key="3">
    <source>
        <dbReference type="Proteomes" id="UP000549394"/>
    </source>
</evidence>
<dbReference type="InterPro" id="IPR015943">
    <property type="entry name" value="WD40/YVTN_repeat-like_dom_sf"/>
</dbReference>
<keyword evidence="3" id="KW-1185">Reference proteome</keyword>
<gene>
    <name evidence="2" type="ORF">DGYR_LOCUS898</name>
</gene>
<dbReference type="SUPFAM" id="SSF47473">
    <property type="entry name" value="EF-hand"/>
    <property type="match status" value="1"/>
</dbReference>
<dbReference type="InterPro" id="IPR051242">
    <property type="entry name" value="WD-EF-hand_domain"/>
</dbReference>
<evidence type="ECO:0000256" key="1">
    <source>
        <dbReference type="ARBA" id="ARBA00022737"/>
    </source>
</evidence>
<dbReference type="EMBL" id="CAJFCJ010000002">
    <property type="protein sequence ID" value="CAD5111635.1"/>
    <property type="molecule type" value="Genomic_DNA"/>
</dbReference>
<dbReference type="PANTHER" id="PTHR44324">
    <property type="entry name" value="WD40 REPEAT DOMAIN 95"/>
    <property type="match status" value="1"/>
</dbReference>
<sequence length="362" mass="41482">MSTIASSPTRTEATARVERNTIFHPLSRATAPSVTGTYDDRLEAKLTLQDLKALETAFMFDGNSHDNKLSLTKHDFCEALELILRKGTRRDYIELFDEIDVLGEGTVDWDKLTTHMMREFKEKDDKVKSTQVPQWKDIKHLSSSPHKDIIQRFVYVKQTNRYMAVSKEGCVSMWSSNLKLQRSLKTQTDACKQRDVWVTHFVVLHNVNKLALSFTSKEIALYDLSSKLDLKRQYCVQGLTYTPLCLEYWASEDNSNESLLCWGDTAGQLHALHFNSATIALFERPAAPTSEKQEPCLNVKLIDVTKGKYKNATHMKYEAHTEWIRHLIYSSHLECFITCATTSKSSLVIGWMEKHTSTKMLV</sequence>
<proteinExistence type="predicted"/>